<feature type="region of interest" description="Disordered" evidence="7">
    <location>
        <begin position="132"/>
        <end position="156"/>
    </location>
</feature>
<evidence type="ECO:0000313" key="8">
    <source>
        <dbReference type="EMBL" id="KDR08721.1"/>
    </source>
</evidence>
<feature type="region of interest" description="Disordered" evidence="7">
    <location>
        <begin position="1"/>
        <end position="25"/>
    </location>
</feature>
<dbReference type="InParanoid" id="A0A067QW08"/>
<evidence type="ECO:0000256" key="3">
    <source>
        <dbReference type="ARBA" id="ARBA00022517"/>
    </source>
</evidence>
<organism evidence="8 9">
    <name type="scientific">Zootermopsis nevadensis</name>
    <name type="common">Dampwood termite</name>
    <dbReference type="NCBI Taxonomy" id="136037"/>
    <lineage>
        <taxon>Eukaryota</taxon>
        <taxon>Metazoa</taxon>
        <taxon>Ecdysozoa</taxon>
        <taxon>Arthropoda</taxon>
        <taxon>Hexapoda</taxon>
        <taxon>Insecta</taxon>
        <taxon>Pterygota</taxon>
        <taxon>Neoptera</taxon>
        <taxon>Polyneoptera</taxon>
        <taxon>Dictyoptera</taxon>
        <taxon>Blattodea</taxon>
        <taxon>Blattoidea</taxon>
        <taxon>Termitoidae</taxon>
        <taxon>Termopsidae</taxon>
        <taxon>Zootermopsis</taxon>
    </lineage>
</organism>
<evidence type="ECO:0000313" key="9">
    <source>
        <dbReference type="Proteomes" id="UP000027135"/>
    </source>
</evidence>
<proteinExistence type="inferred from homology"/>
<dbReference type="GO" id="GO:0030692">
    <property type="term" value="C:Noc4p-Nop14p complex"/>
    <property type="evidence" value="ECO:0007669"/>
    <property type="project" value="TreeGrafter"/>
</dbReference>
<comment type="subcellular location">
    <subcellularLocation>
        <location evidence="1">Nucleus</location>
        <location evidence="1">Nucleolus</location>
    </subcellularLocation>
</comment>
<keyword evidence="4" id="KW-0698">rRNA processing</keyword>
<accession>A0A067QW08</accession>
<feature type="region of interest" description="Disordered" evidence="7">
    <location>
        <begin position="257"/>
        <end position="284"/>
    </location>
</feature>
<feature type="compositionally biased region" description="Basic and acidic residues" evidence="7">
    <location>
        <begin position="14"/>
        <end position="24"/>
    </location>
</feature>
<evidence type="ECO:0000256" key="5">
    <source>
        <dbReference type="ARBA" id="ARBA00023242"/>
    </source>
</evidence>
<keyword evidence="3" id="KW-0690">Ribosome biogenesis</keyword>
<feature type="region of interest" description="Disordered" evidence="7">
    <location>
        <begin position="296"/>
        <end position="316"/>
    </location>
</feature>
<dbReference type="eggNOG" id="KOG2147">
    <property type="taxonomic scope" value="Eukaryota"/>
</dbReference>
<dbReference type="GO" id="GO:0030490">
    <property type="term" value="P:maturation of SSU-rRNA"/>
    <property type="evidence" value="ECO:0007669"/>
    <property type="project" value="TreeGrafter"/>
</dbReference>
<comment type="similarity">
    <text evidence="2">Belongs to the NOP14 family.</text>
</comment>
<dbReference type="STRING" id="136037.A0A067QW08"/>
<dbReference type="EMBL" id="KK853305">
    <property type="protein sequence ID" value="KDR08721.1"/>
    <property type="molecule type" value="Genomic_DNA"/>
</dbReference>
<dbReference type="PANTHER" id="PTHR23183">
    <property type="entry name" value="NOP14"/>
    <property type="match status" value="1"/>
</dbReference>
<evidence type="ECO:0000256" key="2">
    <source>
        <dbReference type="ARBA" id="ARBA00007466"/>
    </source>
</evidence>
<evidence type="ECO:0000256" key="7">
    <source>
        <dbReference type="SAM" id="MobiDB-lite"/>
    </source>
</evidence>
<comment type="function">
    <text evidence="6">Involved in nucleolar processing of pre-18S ribosomal RNA. Has a role in the nuclear export of 40S pre-ribosomal subunit to the cytoplasm.</text>
</comment>
<dbReference type="GO" id="GO:0032040">
    <property type="term" value="C:small-subunit processome"/>
    <property type="evidence" value="ECO:0007669"/>
    <property type="project" value="InterPro"/>
</dbReference>
<sequence>MGKVKNKAKKKRMSDRVVKPDSQKKKVLNPFEIHVNRQKYSILGRKTKNDKGLPGIARAKAITKRKKTLLQEFRIKDKSNRFLDRRIGEKNSAMTAEDRIMARFTVERMKMHNKKSIFNLADDEILTHHGQTLNEIEKFDDPRSDDEEEEETGKLDSTFVEDAHFGGGMLKRSSSEGHTSRKDLIDQLIAESKIRKAEKQRAREQTIELTEKLDTEWKDLLPVVSASKTSLNNVVDNDDKPDSYDTVMRQLKFEARGKPLDRLKSEDELAREEKERLEKLERERLQRMRGLKEDLVPERKHRSADDLDDGFEVESEEEVMMSYNADGELEMNTNHELEQDEKQDHEQDEERERNSSHSSEESEQFDDNDEEDEDNIDDLSDLKNVYHSDDENTENKGHLIILSEFFLGMVAENVNLETMQSTDRNYCEDRTENKIKIDLLARKEMMERARSELPYTFKVPDTYEELQAVLCVQSPHHQAVILERMMKCNHPSLGEGMKDRLTNLFGFLLQHLQDTAVSTENEEGCNCFAVLDSILPHLYDLSQITPQNTGHCVADILKEKQQDFRAHCNSFPGLDTLVFLKLISHLFPTSDFRHPVVTPAFVFICQMLHQCRVKTTQDIATGLFLVTLILEYTVLSKRFSPAVVNFLCGVLDMGVSKTCAKLVSVVYPVHIAGKARNLLVLSEPSTVSNNETQLMNLDDLQETLPEDDSFKLRALHTAVKLLLEFCCHLENMSASYHIFKPVLTTLKQLEVVKYPSFLQEDIKSVISKVEKMEQQKLQFLVMEKKKPKALRLYEPRVEEVFDGRKRRPMGRERQEHEKLLHKYKREMKGAIREIRRDKSFLAKLKLKQTLQK</sequence>
<evidence type="ECO:0000256" key="6">
    <source>
        <dbReference type="ARBA" id="ARBA00024695"/>
    </source>
</evidence>
<feature type="compositionally biased region" description="Acidic residues" evidence="7">
    <location>
        <begin position="361"/>
        <end position="376"/>
    </location>
</feature>
<dbReference type="FunCoup" id="A0A067QW08">
    <property type="interactions" value="1702"/>
</dbReference>
<gene>
    <name evidence="8" type="ORF">L798_01513</name>
</gene>
<dbReference type="OMA" id="KSCWPSL"/>
<name>A0A067QW08_ZOONE</name>
<feature type="compositionally biased region" description="Basic and acidic residues" evidence="7">
    <location>
        <begin position="338"/>
        <end position="360"/>
    </location>
</feature>
<evidence type="ECO:0000256" key="4">
    <source>
        <dbReference type="ARBA" id="ARBA00022552"/>
    </source>
</evidence>
<dbReference type="InterPro" id="IPR007276">
    <property type="entry name" value="Nop14"/>
</dbReference>
<dbReference type="PANTHER" id="PTHR23183:SF0">
    <property type="entry name" value="NUCLEOLAR PROTEIN 14"/>
    <property type="match status" value="1"/>
</dbReference>
<dbReference type="Pfam" id="PF04147">
    <property type="entry name" value="Nop14"/>
    <property type="match status" value="1"/>
</dbReference>
<evidence type="ECO:0000256" key="1">
    <source>
        <dbReference type="ARBA" id="ARBA00004604"/>
    </source>
</evidence>
<feature type="compositionally biased region" description="Acidic residues" evidence="7">
    <location>
        <begin position="306"/>
        <end position="316"/>
    </location>
</feature>
<feature type="compositionally biased region" description="Basic residues" evidence="7">
    <location>
        <begin position="1"/>
        <end position="13"/>
    </location>
</feature>
<feature type="region of interest" description="Disordered" evidence="7">
    <location>
        <begin position="338"/>
        <end position="376"/>
    </location>
</feature>
<reference evidence="8 9" key="1">
    <citation type="journal article" date="2014" name="Nat. Commun.">
        <title>Molecular traces of alternative social organization in a termite genome.</title>
        <authorList>
            <person name="Terrapon N."/>
            <person name="Li C."/>
            <person name="Robertson H.M."/>
            <person name="Ji L."/>
            <person name="Meng X."/>
            <person name="Booth W."/>
            <person name="Chen Z."/>
            <person name="Childers C.P."/>
            <person name="Glastad K.M."/>
            <person name="Gokhale K."/>
            <person name="Gowin J."/>
            <person name="Gronenberg W."/>
            <person name="Hermansen R.A."/>
            <person name="Hu H."/>
            <person name="Hunt B.G."/>
            <person name="Huylmans A.K."/>
            <person name="Khalil S.M."/>
            <person name="Mitchell R.D."/>
            <person name="Munoz-Torres M.C."/>
            <person name="Mustard J.A."/>
            <person name="Pan H."/>
            <person name="Reese J.T."/>
            <person name="Scharf M.E."/>
            <person name="Sun F."/>
            <person name="Vogel H."/>
            <person name="Xiao J."/>
            <person name="Yang W."/>
            <person name="Yang Z."/>
            <person name="Yang Z."/>
            <person name="Zhou J."/>
            <person name="Zhu J."/>
            <person name="Brent C.S."/>
            <person name="Elsik C.G."/>
            <person name="Goodisman M.A."/>
            <person name="Liberles D.A."/>
            <person name="Roe R.M."/>
            <person name="Vargo E.L."/>
            <person name="Vilcinskas A."/>
            <person name="Wang J."/>
            <person name="Bornberg-Bauer E."/>
            <person name="Korb J."/>
            <person name="Zhang G."/>
            <person name="Liebig J."/>
        </authorList>
    </citation>
    <scope>NUCLEOTIDE SEQUENCE [LARGE SCALE GENOMIC DNA]</scope>
    <source>
        <tissue evidence="8">Whole organism</tissue>
    </source>
</reference>
<protein>
    <submittedName>
        <fullName evidence="8">Nucleolar protein 14</fullName>
    </submittedName>
</protein>
<dbReference type="AlphaFoldDB" id="A0A067QW08"/>
<dbReference type="Proteomes" id="UP000027135">
    <property type="component" value="Unassembled WGS sequence"/>
</dbReference>
<keyword evidence="5" id="KW-0539">Nucleus</keyword>
<keyword evidence="9" id="KW-1185">Reference proteome</keyword>